<reference evidence="1 2" key="1">
    <citation type="submission" date="2021-06" db="EMBL/GenBank/DDBJ databases">
        <title>A haploid diamondback moth (Plutella xylostella L.) genome assembly resolves 31 chromosomes and identifies a diamide resistance mutation.</title>
        <authorList>
            <person name="Ward C.M."/>
            <person name="Perry K.D."/>
            <person name="Baker G."/>
            <person name="Powis K."/>
            <person name="Heckel D.G."/>
            <person name="Baxter S.W."/>
        </authorList>
    </citation>
    <scope>NUCLEOTIDE SEQUENCE [LARGE SCALE GENOMIC DNA]</scope>
    <source>
        <strain evidence="1 2">LV</strain>
        <tissue evidence="1">Single pupa</tissue>
    </source>
</reference>
<evidence type="ECO:0000313" key="2">
    <source>
        <dbReference type="Proteomes" id="UP000823941"/>
    </source>
</evidence>
<dbReference type="Proteomes" id="UP000823941">
    <property type="component" value="Chromosome 10"/>
</dbReference>
<name>A0ABQ7QQZ1_PLUXY</name>
<proteinExistence type="predicted"/>
<gene>
    <name evidence="1" type="ORF">JYU34_007684</name>
</gene>
<organism evidence="1 2">
    <name type="scientific">Plutella xylostella</name>
    <name type="common">Diamondback moth</name>
    <name type="synonym">Plutella maculipennis</name>
    <dbReference type="NCBI Taxonomy" id="51655"/>
    <lineage>
        <taxon>Eukaryota</taxon>
        <taxon>Metazoa</taxon>
        <taxon>Ecdysozoa</taxon>
        <taxon>Arthropoda</taxon>
        <taxon>Hexapoda</taxon>
        <taxon>Insecta</taxon>
        <taxon>Pterygota</taxon>
        <taxon>Neoptera</taxon>
        <taxon>Endopterygota</taxon>
        <taxon>Lepidoptera</taxon>
        <taxon>Glossata</taxon>
        <taxon>Ditrysia</taxon>
        <taxon>Yponomeutoidea</taxon>
        <taxon>Plutellidae</taxon>
        <taxon>Plutella</taxon>
    </lineage>
</organism>
<dbReference type="EMBL" id="JAHIBW010000010">
    <property type="protein sequence ID" value="KAG7307485.1"/>
    <property type="molecule type" value="Genomic_DNA"/>
</dbReference>
<protein>
    <submittedName>
        <fullName evidence="1">Uncharacterized protein</fullName>
    </submittedName>
</protein>
<comment type="caution">
    <text evidence="1">The sequence shown here is derived from an EMBL/GenBank/DDBJ whole genome shotgun (WGS) entry which is preliminary data.</text>
</comment>
<sequence>MEADSTTCENTAKSGEESLKFPFPVHPGNLKLYLDIIHKDGEGTTEMKLVKTFQQLGLIPRELKCPKNTPECCLKAKPARVVDRVQWCCEGCGTRVSIRTDSFFYRLACSMLQVLQLTLAWAEDADCEVAAQHFGVKHRVATQLYDKLDNLVIEEEQRSQLGGPGSVVLVEVYPDCLQRRSPDTTDHTHVHRVLMLADTNHIPTRYCLHVIKDKSANSSSIDNKLLAAEISEVLSQRVLPGSLVVAGGGAAARAGGGAGVTDLQELLKHCDVDMQKFLTDRIWRQALTVCSASRALCTPSPAPAPAPAPCAAPVQRYLRAAPQRLRWDDGYLQHVLALAARKCAGVAE</sequence>
<evidence type="ECO:0000313" key="1">
    <source>
        <dbReference type="EMBL" id="KAG7307485.1"/>
    </source>
</evidence>
<accession>A0ABQ7QQZ1</accession>
<keyword evidence="2" id="KW-1185">Reference proteome</keyword>